<dbReference type="Gene3D" id="3.90.226.10">
    <property type="entry name" value="2-enoyl-CoA Hydratase, Chain A, domain 1"/>
    <property type="match status" value="1"/>
</dbReference>
<dbReference type="CDD" id="cd06558">
    <property type="entry name" value="crotonase-like"/>
    <property type="match status" value="1"/>
</dbReference>
<comment type="similarity">
    <text evidence="1">Belongs to the enoyl-CoA hydratase/isomerase family.</text>
</comment>
<dbReference type="AlphaFoldDB" id="A0A225MYK1"/>
<dbReference type="OrthoDB" id="8524220at2"/>
<proteinExistence type="inferred from homology"/>
<organism evidence="2 3">
    <name type="scientific">Candidimonas nitroreducens</name>
    <dbReference type="NCBI Taxonomy" id="683354"/>
    <lineage>
        <taxon>Bacteria</taxon>
        <taxon>Pseudomonadati</taxon>
        <taxon>Pseudomonadota</taxon>
        <taxon>Betaproteobacteria</taxon>
        <taxon>Burkholderiales</taxon>
        <taxon>Alcaligenaceae</taxon>
        <taxon>Candidimonas</taxon>
    </lineage>
</organism>
<name>A0A225MYK1_9BURK</name>
<dbReference type="PANTHER" id="PTHR43684">
    <property type="match status" value="1"/>
</dbReference>
<comment type="caution">
    <text evidence="2">The sequence shown here is derived from an EMBL/GenBank/DDBJ whole genome shotgun (WGS) entry which is preliminary data.</text>
</comment>
<dbReference type="EMBL" id="NJIH01000001">
    <property type="protein sequence ID" value="OWT66356.1"/>
    <property type="molecule type" value="Genomic_DNA"/>
</dbReference>
<keyword evidence="3" id="KW-1185">Reference proteome</keyword>
<sequence length="280" mass="30681">MELHVTQHEIKDGVGLLRLNRPERGNSWTHRMNAEYKEIIESFERDPAVRVIVVTGAGRAFCVGADFRALEHHQDSKKDYIQASAELEMATPGHGIHPEFDHELIWHWGLSKPVIAAINGACAGIAVALAAFCDLRFAAAGAKITTSTARLGLPAEYGLSWILPRLIGLAPAVDILLTGRVVPAEEMHALGFLHGVLPREDFEQQVLARAREMAAAVSPIAVKTMKRQIYAEQLHLMPGAAIEKSRELTAQLLKHPDCREGVAAMKDKRVASFLPLSATQ</sequence>
<dbReference type="RefSeq" id="WP_088601482.1">
    <property type="nucleotide sequence ID" value="NZ_NJIH01000001.1"/>
</dbReference>
<dbReference type="PANTHER" id="PTHR43684:SF4">
    <property type="entry name" value="ENOYL-COA HYDRATASE_ISOMERASE FAMILY PROTEIN (AFU_ORTHOLOGUE AFUA_1G01890)"/>
    <property type="match status" value="1"/>
</dbReference>
<protein>
    <submittedName>
        <fullName evidence="2">Enoyl-CoA hydratase</fullName>
    </submittedName>
</protein>
<dbReference type="InterPro" id="IPR029045">
    <property type="entry name" value="ClpP/crotonase-like_dom_sf"/>
</dbReference>
<dbReference type="InterPro" id="IPR051053">
    <property type="entry name" value="ECH/Chromodomain_protein"/>
</dbReference>
<accession>A0A225MYK1</accession>
<evidence type="ECO:0000256" key="1">
    <source>
        <dbReference type="ARBA" id="ARBA00005254"/>
    </source>
</evidence>
<dbReference type="GO" id="GO:0003824">
    <property type="term" value="F:catalytic activity"/>
    <property type="evidence" value="ECO:0007669"/>
    <property type="project" value="UniProtKB-ARBA"/>
</dbReference>
<evidence type="ECO:0000313" key="3">
    <source>
        <dbReference type="Proteomes" id="UP000214603"/>
    </source>
</evidence>
<dbReference type="SUPFAM" id="SSF52096">
    <property type="entry name" value="ClpP/crotonase"/>
    <property type="match status" value="1"/>
</dbReference>
<evidence type="ECO:0000313" key="2">
    <source>
        <dbReference type="EMBL" id="OWT66356.1"/>
    </source>
</evidence>
<dbReference type="Proteomes" id="UP000214603">
    <property type="component" value="Unassembled WGS sequence"/>
</dbReference>
<reference evidence="3" key="1">
    <citation type="submission" date="2017-06" db="EMBL/GenBank/DDBJ databases">
        <title>Herbaspirillum phytohormonus sp. nov., isolated from the root nodule of Robinia pseudoacacia in lead-zinc mine.</title>
        <authorList>
            <person name="Fan M."/>
            <person name="Lin Y."/>
        </authorList>
    </citation>
    <scope>NUCLEOTIDE SEQUENCE [LARGE SCALE GENOMIC DNA]</scope>
    <source>
        <strain evidence="3">SC-089</strain>
    </source>
</reference>
<gene>
    <name evidence="2" type="ORF">CEY11_01065</name>
</gene>
<dbReference type="InterPro" id="IPR001753">
    <property type="entry name" value="Enoyl-CoA_hydra/iso"/>
</dbReference>
<dbReference type="Pfam" id="PF00378">
    <property type="entry name" value="ECH_1"/>
    <property type="match status" value="1"/>
</dbReference>